<dbReference type="RefSeq" id="XP_006817757.1">
    <property type="nucleotide sequence ID" value="XM_006817694.1"/>
</dbReference>
<dbReference type="GeneID" id="100370411"/>
<evidence type="ECO:0000313" key="4">
    <source>
        <dbReference type="RefSeq" id="XP_006817757.1"/>
    </source>
</evidence>
<dbReference type="Proteomes" id="UP000694865">
    <property type="component" value="Unplaced"/>
</dbReference>
<sequence>MDVSFRTTTKHITFIWIVLLTIMLSKADTNAVSGSDSSSTSDFDCYFCSTSSDGEGVEGVCGEENFSDGDLLRYGNCAGVCTKNVIYAAGTDEVLRINRLCEGSCPGYYSGHCNEASHGLQTCTYCCSGHLCNASFPLQASFITLMALVLPAMIVAAMQ</sequence>
<proteinExistence type="predicted"/>
<gene>
    <name evidence="4" type="primary">LOC100370411</name>
</gene>
<keyword evidence="1" id="KW-0472">Membrane</keyword>
<keyword evidence="3" id="KW-1185">Reference proteome</keyword>
<evidence type="ECO:0000256" key="1">
    <source>
        <dbReference type="SAM" id="Phobius"/>
    </source>
</evidence>
<feature type="signal peptide" evidence="2">
    <location>
        <begin position="1"/>
        <end position="27"/>
    </location>
</feature>
<keyword evidence="1" id="KW-1133">Transmembrane helix</keyword>
<evidence type="ECO:0000256" key="2">
    <source>
        <dbReference type="SAM" id="SignalP"/>
    </source>
</evidence>
<protein>
    <submittedName>
        <fullName evidence="4">Uncharacterized protein LOC100370411</fullName>
    </submittedName>
</protein>
<feature type="transmembrane region" description="Helical" evidence="1">
    <location>
        <begin position="136"/>
        <end position="158"/>
    </location>
</feature>
<evidence type="ECO:0000313" key="3">
    <source>
        <dbReference type="Proteomes" id="UP000694865"/>
    </source>
</evidence>
<organism evidence="3 4">
    <name type="scientific">Saccoglossus kowalevskii</name>
    <name type="common">Acorn worm</name>
    <dbReference type="NCBI Taxonomy" id="10224"/>
    <lineage>
        <taxon>Eukaryota</taxon>
        <taxon>Metazoa</taxon>
        <taxon>Hemichordata</taxon>
        <taxon>Enteropneusta</taxon>
        <taxon>Harrimaniidae</taxon>
        <taxon>Saccoglossus</taxon>
    </lineage>
</organism>
<keyword evidence="1" id="KW-0812">Transmembrane</keyword>
<feature type="chain" id="PRO_5045743161" evidence="2">
    <location>
        <begin position="28"/>
        <end position="159"/>
    </location>
</feature>
<accession>A0ABM0MCL6</accession>
<reference evidence="4" key="1">
    <citation type="submission" date="2025-08" db="UniProtKB">
        <authorList>
            <consortium name="RefSeq"/>
        </authorList>
    </citation>
    <scope>IDENTIFICATION</scope>
    <source>
        <tissue evidence="4">Testes</tissue>
    </source>
</reference>
<keyword evidence="2" id="KW-0732">Signal</keyword>
<name>A0ABM0MCL6_SACKO</name>